<organism evidence="1 2">
    <name type="scientific">Synchytrium endobioticum</name>
    <dbReference type="NCBI Taxonomy" id="286115"/>
    <lineage>
        <taxon>Eukaryota</taxon>
        <taxon>Fungi</taxon>
        <taxon>Fungi incertae sedis</taxon>
        <taxon>Chytridiomycota</taxon>
        <taxon>Chytridiomycota incertae sedis</taxon>
        <taxon>Chytridiomycetes</taxon>
        <taxon>Synchytriales</taxon>
        <taxon>Synchytriaceae</taxon>
        <taxon>Synchytrium</taxon>
    </lineage>
</organism>
<dbReference type="VEuPathDB" id="FungiDB:SeMB42_g03991"/>
<dbReference type="EMBL" id="QEAN01000152">
    <property type="protein sequence ID" value="TPX45478.1"/>
    <property type="molecule type" value="Genomic_DNA"/>
</dbReference>
<evidence type="ECO:0000313" key="2">
    <source>
        <dbReference type="Proteomes" id="UP000317494"/>
    </source>
</evidence>
<reference evidence="1 2" key="1">
    <citation type="journal article" date="2019" name="Sci. Rep.">
        <title>Comparative genomics of chytrid fungi reveal insights into the obligate biotrophic and pathogenic lifestyle of Synchytrium endobioticum.</title>
        <authorList>
            <person name="van de Vossenberg B.T.L.H."/>
            <person name="Warris S."/>
            <person name="Nguyen H.D.T."/>
            <person name="van Gent-Pelzer M.P.E."/>
            <person name="Joly D.L."/>
            <person name="van de Geest H.C."/>
            <person name="Bonants P.J.M."/>
            <person name="Smith D.S."/>
            <person name="Levesque C.A."/>
            <person name="van der Lee T.A.J."/>
        </authorList>
    </citation>
    <scope>NUCLEOTIDE SEQUENCE [LARGE SCALE GENOMIC DNA]</scope>
    <source>
        <strain evidence="1 2">MB42</strain>
    </source>
</reference>
<dbReference type="AlphaFoldDB" id="A0A507D2K6"/>
<keyword evidence="2" id="KW-1185">Reference proteome</keyword>
<evidence type="ECO:0000313" key="1">
    <source>
        <dbReference type="EMBL" id="TPX45478.1"/>
    </source>
</evidence>
<comment type="caution">
    <text evidence="1">The sequence shown here is derived from an EMBL/GenBank/DDBJ whole genome shotgun (WGS) entry which is preliminary data.</text>
</comment>
<protein>
    <submittedName>
        <fullName evidence="1">Uncharacterized protein</fullName>
    </submittedName>
</protein>
<accession>A0A507D2K6</accession>
<dbReference type="Proteomes" id="UP000317494">
    <property type="component" value="Unassembled WGS sequence"/>
</dbReference>
<gene>
    <name evidence="1" type="ORF">SeMB42_g03991</name>
</gene>
<proteinExistence type="predicted"/>
<name>A0A507D2K6_9FUNG</name>
<sequence>MAIKRTYHIDEELEHDHRNHPQWCSQESQQNTTTTLKMMAIMRCLAHHGMAMMIPRTEAVTRMKGLRGIYPLCTLTPKIVMNRIIT</sequence>